<organism evidence="2 3">
    <name type="scientific">Pleurodeles waltl</name>
    <name type="common">Iberian ribbed newt</name>
    <dbReference type="NCBI Taxonomy" id="8319"/>
    <lineage>
        <taxon>Eukaryota</taxon>
        <taxon>Metazoa</taxon>
        <taxon>Chordata</taxon>
        <taxon>Craniata</taxon>
        <taxon>Vertebrata</taxon>
        <taxon>Euteleostomi</taxon>
        <taxon>Amphibia</taxon>
        <taxon>Batrachia</taxon>
        <taxon>Caudata</taxon>
        <taxon>Salamandroidea</taxon>
        <taxon>Salamandridae</taxon>
        <taxon>Pleurodelinae</taxon>
        <taxon>Pleurodeles</taxon>
    </lineage>
</organism>
<feature type="compositionally biased region" description="Basic and acidic residues" evidence="1">
    <location>
        <begin position="86"/>
        <end position="95"/>
    </location>
</feature>
<gene>
    <name evidence="2" type="ORF">NDU88_000937</name>
</gene>
<feature type="region of interest" description="Disordered" evidence="1">
    <location>
        <begin position="70"/>
        <end position="103"/>
    </location>
</feature>
<proteinExistence type="predicted"/>
<accession>A0AAV7R6D0</accession>
<dbReference type="AlphaFoldDB" id="A0AAV7R6D0"/>
<name>A0AAV7R6D0_PLEWA</name>
<protein>
    <submittedName>
        <fullName evidence="2">Uncharacterized protein</fullName>
    </submittedName>
</protein>
<reference evidence="2" key="1">
    <citation type="journal article" date="2022" name="bioRxiv">
        <title>Sequencing and chromosome-scale assembly of the giantPleurodeles waltlgenome.</title>
        <authorList>
            <person name="Brown T."/>
            <person name="Elewa A."/>
            <person name="Iarovenko S."/>
            <person name="Subramanian E."/>
            <person name="Araus A.J."/>
            <person name="Petzold A."/>
            <person name="Susuki M."/>
            <person name="Suzuki K.-i.T."/>
            <person name="Hayashi T."/>
            <person name="Toyoda A."/>
            <person name="Oliveira C."/>
            <person name="Osipova E."/>
            <person name="Leigh N.D."/>
            <person name="Simon A."/>
            <person name="Yun M.H."/>
        </authorList>
    </citation>
    <scope>NUCLEOTIDE SEQUENCE</scope>
    <source>
        <strain evidence="2">20211129_DDA</strain>
        <tissue evidence="2">Liver</tissue>
    </source>
</reference>
<sequence length="103" mass="10440">MVQGPFPSQGGRIAPAASTSKELVLPGELRVSGPGSWKGPVGPAAWTAVSSSCVHSQASSRLPLGACPGPGATSARCRPLPPPDHVTVENRKSEGGKAAWPFT</sequence>
<evidence type="ECO:0000313" key="3">
    <source>
        <dbReference type="Proteomes" id="UP001066276"/>
    </source>
</evidence>
<evidence type="ECO:0000256" key="1">
    <source>
        <dbReference type="SAM" id="MobiDB-lite"/>
    </source>
</evidence>
<dbReference type="EMBL" id="JANPWB010000009">
    <property type="protein sequence ID" value="KAJ1148096.1"/>
    <property type="molecule type" value="Genomic_DNA"/>
</dbReference>
<comment type="caution">
    <text evidence="2">The sequence shown here is derived from an EMBL/GenBank/DDBJ whole genome shotgun (WGS) entry which is preliminary data.</text>
</comment>
<dbReference type="Proteomes" id="UP001066276">
    <property type="component" value="Chromosome 5"/>
</dbReference>
<keyword evidence="3" id="KW-1185">Reference proteome</keyword>
<evidence type="ECO:0000313" key="2">
    <source>
        <dbReference type="EMBL" id="KAJ1148096.1"/>
    </source>
</evidence>